<keyword evidence="5" id="KW-1185">Reference proteome</keyword>
<organism evidence="4 5">
    <name type="scientific">Natronincola peptidivorans</name>
    <dbReference type="NCBI Taxonomy" id="426128"/>
    <lineage>
        <taxon>Bacteria</taxon>
        <taxon>Bacillati</taxon>
        <taxon>Bacillota</taxon>
        <taxon>Clostridia</taxon>
        <taxon>Peptostreptococcales</taxon>
        <taxon>Natronincolaceae</taxon>
        <taxon>Natronincola</taxon>
    </lineage>
</organism>
<dbReference type="Gene3D" id="3.10.580.10">
    <property type="entry name" value="CBS-domain"/>
    <property type="match status" value="1"/>
</dbReference>
<dbReference type="InterPro" id="IPR000644">
    <property type="entry name" value="CBS_dom"/>
</dbReference>
<evidence type="ECO:0000313" key="5">
    <source>
        <dbReference type="Proteomes" id="UP000199568"/>
    </source>
</evidence>
<dbReference type="InterPro" id="IPR016842">
    <property type="entry name" value="UCP026546_HTH-CBS"/>
</dbReference>
<dbReference type="Proteomes" id="UP000199568">
    <property type="component" value="Unassembled WGS sequence"/>
</dbReference>
<accession>A0A1I0E7C8</accession>
<dbReference type="InterPro" id="IPR036388">
    <property type="entry name" value="WH-like_DNA-bd_sf"/>
</dbReference>
<dbReference type="CDD" id="cd04617">
    <property type="entry name" value="CBS_pair_CcpN"/>
    <property type="match status" value="1"/>
</dbReference>
<dbReference type="InterPro" id="IPR013196">
    <property type="entry name" value="HTH_11"/>
</dbReference>
<evidence type="ECO:0000259" key="3">
    <source>
        <dbReference type="PROSITE" id="PS51371"/>
    </source>
</evidence>
<dbReference type="Pfam" id="PF08279">
    <property type="entry name" value="HTH_11"/>
    <property type="match status" value="1"/>
</dbReference>
<dbReference type="PANTHER" id="PTHR43080:SF2">
    <property type="entry name" value="CBS DOMAIN-CONTAINING PROTEIN"/>
    <property type="match status" value="1"/>
</dbReference>
<dbReference type="Gene3D" id="1.10.10.10">
    <property type="entry name" value="Winged helix-like DNA-binding domain superfamily/Winged helix DNA-binding domain"/>
    <property type="match status" value="1"/>
</dbReference>
<dbReference type="InterPro" id="IPR051257">
    <property type="entry name" value="Diverse_CBS-Domain"/>
</dbReference>
<dbReference type="PROSITE" id="PS51371">
    <property type="entry name" value="CBS"/>
    <property type="match status" value="2"/>
</dbReference>
<dbReference type="PIRSF" id="PIRSF026546">
    <property type="entry name" value="UCP026546_CBS_YqzB"/>
    <property type="match status" value="1"/>
</dbReference>
<dbReference type="SMART" id="SM00116">
    <property type="entry name" value="CBS"/>
    <property type="match status" value="2"/>
</dbReference>
<dbReference type="AlphaFoldDB" id="A0A1I0E7C8"/>
<name>A0A1I0E7C8_9FIRM</name>
<gene>
    <name evidence="4" type="ORF">SAMN05660297_02314</name>
</gene>
<feature type="domain" description="CBS" evidence="3">
    <location>
        <begin position="99"/>
        <end position="154"/>
    </location>
</feature>
<dbReference type="SUPFAM" id="SSF46785">
    <property type="entry name" value="Winged helix' DNA-binding domain"/>
    <property type="match status" value="1"/>
</dbReference>
<dbReference type="STRING" id="426128.SAMN05660297_02314"/>
<dbReference type="InterPro" id="IPR036390">
    <property type="entry name" value="WH_DNA-bd_sf"/>
</dbReference>
<protein>
    <submittedName>
        <fullName evidence="4">CBS domain-containing protein</fullName>
    </submittedName>
</protein>
<dbReference type="PANTHER" id="PTHR43080">
    <property type="entry name" value="CBS DOMAIN-CONTAINING PROTEIN CBSX3, MITOCHONDRIAL"/>
    <property type="match status" value="1"/>
</dbReference>
<evidence type="ECO:0000313" key="4">
    <source>
        <dbReference type="EMBL" id="SET40976.1"/>
    </source>
</evidence>
<feature type="domain" description="CBS" evidence="3">
    <location>
        <begin position="163"/>
        <end position="228"/>
    </location>
</feature>
<dbReference type="Pfam" id="PF00571">
    <property type="entry name" value="CBS"/>
    <property type="match status" value="2"/>
</dbReference>
<dbReference type="SUPFAM" id="SSF54631">
    <property type="entry name" value="CBS-domain pair"/>
    <property type="match status" value="1"/>
</dbReference>
<dbReference type="InterPro" id="IPR046342">
    <property type="entry name" value="CBS_dom_sf"/>
</dbReference>
<evidence type="ECO:0000256" key="2">
    <source>
        <dbReference type="PROSITE-ProRule" id="PRU00703"/>
    </source>
</evidence>
<keyword evidence="1 2" id="KW-0129">CBS domain</keyword>
<sequence>MFIKYNTYKNRVAHKEVIHIEFTGRQNKIVEIVQENQPITSQEIAAMLKLTRATLRPDLAILTMSGVLDARPKVGYFYTGKPHANLLAQSVKNTKVRDIMSLPTVVTEDMSVYNAIVTMFLEDTGSIYVVAKEGLAGVVSRKDFLKNAIGGVDINKVPVAMIMTRMPNIATVYPEESILEAAEKITSHEVDSLPVVEKVMIDHKAKLKVIGKISKSNITRLFVELCKE</sequence>
<evidence type="ECO:0000256" key="1">
    <source>
        <dbReference type="ARBA" id="ARBA00023122"/>
    </source>
</evidence>
<reference evidence="4 5" key="1">
    <citation type="submission" date="2016-10" db="EMBL/GenBank/DDBJ databases">
        <authorList>
            <person name="de Groot N.N."/>
        </authorList>
    </citation>
    <scope>NUCLEOTIDE SEQUENCE [LARGE SCALE GENOMIC DNA]</scope>
    <source>
        <strain evidence="4 5">DSM 18979</strain>
    </source>
</reference>
<proteinExistence type="predicted"/>
<dbReference type="EMBL" id="FOHU01000010">
    <property type="protein sequence ID" value="SET40976.1"/>
    <property type="molecule type" value="Genomic_DNA"/>
</dbReference>